<dbReference type="KEGG" id="panr:A7J50_1391"/>
<evidence type="ECO:0000313" key="1">
    <source>
        <dbReference type="EMBL" id="ANF84822.1"/>
    </source>
</evidence>
<accession>A0A172YXJ3</accession>
<protein>
    <submittedName>
        <fullName evidence="1">Lipoprotein 15</fullName>
    </submittedName>
</protein>
<reference evidence="1 2" key="1">
    <citation type="submission" date="2016-05" db="EMBL/GenBank/DDBJ databases">
        <title>Complete genome sequence of Pseudomonas antarctica PAMC 27494.</title>
        <authorList>
            <person name="Lee J."/>
        </authorList>
    </citation>
    <scope>NUCLEOTIDE SEQUENCE [LARGE SCALE GENOMIC DNA]</scope>
    <source>
        <strain evidence="1 2">PAMC 27494</strain>
    </source>
</reference>
<name>A0A172YXJ3_9PSED</name>
<dbReference type="PROSITE" id="PS51257">
    <property type="entry name" value="PROKAR_LIPOPROTEIN"/>
    <property type="match status" value="1"/>
</dbReference>
<proteinExistence type="predicted"/>
<dbReference type="RefSeq" id="WP_064451139.1">
    <property type="nucleotide sequence ID" value="NZ_CP015600.1"/>
</dbReference>
<gene>
    <name evidence="1" type="ORF">A7J50_1391</name>
</gene>
<sequence>MKRLMVLGVISLALSGCFEKGASDDGLAKSISAVSGIETASNSPDATVKSWWMVKDAAAQVRVEICKNNQKLATAYFDKLSQLSTGELIGRGDCGEKPMSFDRQITKVEVQSETRALVTARIKNSTPPEDGAVLDSDDKKAKEAGEPFQYLLERKDAQSGWRITKIASFPSYANDWKDVYEKHEPSNNRYVYGAYQ</sequence>
<evidence type="ECO:0000313" key="2">
    <source>
        <dbReference type="Proteomes" id="UP000077829"/>
    </source>
</evidence>
<dbReference type="PATRIC" id="fig|219572.3.peg.1417"/>
<dbReference type="EMBL" id="CP015600">
    <property type="protein sequence ID" value="ANF84822.1"/>
    <property type="molecule type" value="Genomic_DNA"/>
</dbReference>
<organism evidence="1 2">
    <name type="scientific">Pseudomonas antarctica</name>
    <dbReference type="NCBI Taxonomy" id="219572"/>
    <lineage>
        <taxon>Bacteria</taxon>
        <taxon>Pseudomonadati</taxon>
        <taxon>Pseudomonadota</taxon>
        <taxon>Gammaproteobacteria</taxon>
        <taxon>Pseudomonadales</taxon>
        <taxon>Pseudomonadaceae</taxon>
        <taxon>Pseudomonas</taxon>
    </lineage>
</organism>
<dbReference type="AlphaFoldDB" id="A0A172YXJ3"/>
<keyword evidence="1" id="KW-0449">Lipoprotein</keyword>
<dbReference type="Proteomes" id="UP000077829">
    <property type="component" value="Chromosome"/>
</dbReference>